<evidence type="ECO:0000256" key="4">
    <source>
        <dbReference type="ARBA" id="ARBA00022741"/>
    </source>
</evidence>
<feature type="transmembrane region" description="Helical" evidence="8">
    <location>
        <begin position="521"/>
        <end position="546"/>
    </location>
</feature>
<dbReference type="OrthoDB" id="184675at2759"/>
<evidence type="ECO:0000256" key="2">
    <source>
        <dbReference type="ARBA" id="ARBA00022448"/>
    </source>
</evidence>
<sequence length="654" mass="74361">MIDIYEDLETAITSAPPSPEKERRFFEKISNFQFDLEKLQEIQSSSEYERSSQSSIQSSSNFSDILQDKNAIKLEFKNLSYILKTKDNSNQIKGGKQILKGISGFAIPGETCFIMGASGSGKTTLLNILSQRTKCMNMGDITGKIKVNDDLEMNAEMFAKYGAYVMQDDLLFQFFTPREALLFAARMRLKLSIKEQEARVDSLIGDLGLVNAQNTLIGNALQKTLSGGERKRTAIGVEIITDPSLIILDEPTSGLDSFRSVQIIKLLNKLARKGKTVISSIHSPNSEGFMLFDKLIILSDGHIIFQGQAKLAHEYFCQIGFQCPTFQNPADYYMKTFSQSYPLNDLDQRKIDLLKQSYEIKISEAIALECEELKLLKPQFQNIQENTSFRIQLINLISRNKSQALRDPKHYRARLIQAIYTALLIVMLYHKITASDNQNNHMDLVGAIYYSCQNTVLQNLLASVMMFYPERRIFLKESSQNLYSIYAYYLSKLTLEIPFLILQACITSIVIYFGLGLELAFYKFFGFFFSLSCLILTAASYGQLIGCIFTRPETASQVAPLMIIPLNIAGGFYTNLSNLPKWVQWLQYISPIRYGLESILQLQFDDVDQDELNPLDQLDFDFGYKTCVLALISLMIIYRILSLVILKRFVKNNI</sequence>
<dbReference type="InterPro" id="IPR050352">
    <property type="entry name" value="ABCG_transporters"/>
</dbReference>
<evidence type="ECO:0000313" key="10">
    <source>
        <dbReference type="EMBL" id="CDW72976.1"/>
    </source>
</evidence>
<dbReference type="PANTHER" id="PTHR48041:SF139">
    <property type="entry name" value="PROTEIN SCARLET"/>
    <property type="match status" value="1"/>
</dbReference>
<proteinExistence type="predicted"/>
<dbReference type="InterPro" id="IPR027417">
    <property type="entry name" value="P-loop_NTPase"/>
</dbReference>
<dbReference type="Gene3D" id="3.40.50.300">
    <property type="entry name" value="P-loop containing nucleotide triphosphate hydrolases"/>
    <property type="match status" value="1"/>
</dbReference>
<dbReference type="PANTHER" id="PTHR48041">
    <property type="entry name" value="ABC TRANSPORTER G FAMILY MEMBER 28"/>
    <property type="match status" value="1"/>
</dbReference>
<comment type="subcellular location">
    <subcellularLocation>
        <location evidence="1">Membrane</location>
        <topology evidence="1">Multi-pass membrane protein</topology>
    </subcellularLocation>
</comment>
<evidence type="ECO:0000256" key="5">
    <source>
        <dbReference type="ARBA" id="ARBA00022840"/>
    </source>
</evidence>
<dbReference type="InterPro" id="IPR013525">
    <property type="entry name" value="ABC2_TM"/>
</dbReference>
<dbReference type="OMA" id="AGQMCTG"/>
<reference evidence="10 11" key="1">
    <citation type="submission" date="2014-06" db="EMBL/GenBank/DDBJ databases">
        <authorList>
            <person name="Swart Estienne"/>
        </authorList>
    </citation>
    <scope>NUCLEOTIDE SEQUENCE [LARGE SCALE GENOMIC DNA]</scope>
    <source>
        <strain evidence="10 11">130c</strain>
    </source>
</reference>
<keyword evidence="5" id="KW-0067">ATP-binding</keyword>
<dbReference type="AlphaFoldDB" id="A0A077ZWV4"/>
<keyword evidence="4" id="KW-0547">Nucleotide-binding</keyword>
<dbReference type="InterPro" id="IPR003593">
    <property type="entry name" value="AAA+_ATPase"/>
</dbReference>
<protein>
    <submittedName>
        <fullName evidence="10">Abc transporter family protein</fullName>
    </submittedName>
</protein>
<dbReference type="Pfam" id="PF19055">
    <property type="entry name" value="ABC2_membrane_7"/>
    <property type="match status" value="1"/>
</dbReference>
<dbReference type="GO" id="GO:0005524">
    <property type="term" value="F:ATP binding"/>
    <property type="evidence" value="ECO:0007669"/>
    <property type="project" value="UniProtKB-KW"/>
</dbReference>
<evidence type="ECO:0000256" key="1">
    <source>
        <dbReference type="ARBA" id="ARBA00004141"/>
    </source>
</evidence>
<keyword evidence="3 8" id="KW-0812">Transmembrane</keyword>
<keyword evidence="6 8" id="KW-1133">Transmembrane helix</keyword>
<accession>A0A077ZWV4</accession>
<evidence type="ECO:0000313" key="11">
    <source>
        <dbReference type="Proteomes" id="UP000039865"/>
    </source>
</evidence>
<dbReference type="InterPro" id="IPR003439">
    <property type="entry name" value="ABC_transporter-like_ATP-bd"/>
</dbReference>
<organism evidence="10 11">
    <name type="scientific">Stylonychia lemnae</name>
    <name type="common">Ciliate</name>
    <dbReference type="NCBI Taxonomy" id="5949"/>
    <lineage>
        <taxon>Eukaryota</taxon>
        <taxon>Sar</taxon>
        <taxon>Alveolata</taxon>
        <taxon>Ciliophora</taxon>
        <taxon>Intramacronucleata</taxon>
        <taxon>Spirotrichea</taxon>
        <taxon>Stichotrichia</taxon>
        <taxon>Sporadotrichida</taxon>
        <taxon>Oxytrichidae</taxon>
        <taxon>Stylonychinae</taxon>
        <taxon>Stylonychia</taxon>
    </lineage>
</organism>
<dbReference type="PROSITE" id="PS50893">
    <property type="entry name" value="ABC_TRANSPORTER_2"/>
    <property type="match status" value="1"/>
</dbReference>
<keyword evidence="11" id="KW-1185">Reference proteome</keyword>
<keyword evidence="2" id="KW-0813">Transport</keyword>
<dbReference type="Pfam" id="PF00005">
    <property type="entry name" value="ABC_tran"/>
    <property type="match status" value="1"/>
</dbReference>
<evidence type="ECO:0000256" key="3">
    <source>
        <dbReference type="ARBA" id="ARBA00022692"/>
    </source>
</evidence>
<dbReference type="GO" id="GO:0016020">
    <property type="term" value="C:membrane"/>
    <property type="evidence" value="ECO:0007669"/>
    <property type="project" value="UniProtKB-SubCell"/>
</dbReference>
<dbReference type="GO" id="GO:0016887">
    <property type="term" value="F:ATP hydrolysis activity"/>
    <property type="evidence" value="ECO:0007669"/>
    <property type="project" value="InterPro"/>
</dbReference>
<feature type="domain" description="ABC transporter" evidence="9">
    <location>
        <begin position="83"/>
        <end position="325"/>
    </location>
</feature>
<evidence type="ECO:0000256" key="7">
    <source>
        <dbReference type="ARBA" id="ARBA00023136"/>
    </source>
</evidence>
<dbReference type="Proteomes" id="UP000039865">
    <property type="component" value="Unassembled WGS sequence"/>
</dbReference>
<feature type="transmembrane region" description="Helical" evidence="8">
    <location>
        <begin position="489"/>
        <end position="515"/>
    </location>
</feature>
<feature type="transmembrane region" description="Helical" evidence="8">
    <location>
        <begin position="622"/>
        <end position="646"/>
    </location>
</feature>
<dbReference type="SUPFAM" id="SSF52540">
    <property type="entry name" value="P-loop containing nucleoside triphosphate hydrolases"/>
    <property type="match status" value="1"/>
</dbReference>
<gene>
    <name evidence="10" type="primary">Contig7741.g8249</name>
    <name evidence="10" type="ORF">STYLEM_1944</name>
</gene>
<dbReference type="InParanoid" id="A0A077ZWV4"/>
<evidence type="ECO:0000259" key="9">
    <source>
        <dbReference type="PROSITE" id="PS50893"/>
    </source>
</evidence>
<dbReference type="Pfam" id="PF01061">
    <property type="entry name" value="ABC2_membrane"/>
    <property type="match status" value="1"/>
</dbReference>
<dbReference type="FunCoup" id="A0A077ZWV4">
    <property type="interactions" value="3"/>
</dbReference>
<dbReference type="GO" id="GO:0140359">
    <property type="term" value="F:ABC-type transporter activity"/>
    <property type="evidence" value="ECO:0007669"/>
    <property type="project" value="InterPro"/>
</dbReference>
<dbReference type="EMBL" id="CCKQ01001875">
    <property type="protein sequence ID" value="CDW72976.1"/>
    <property type="molecule type" value="Genomic_DNA"/>
</dbReference>
<dbReference type="SMART" id="SM00382">
    <property type="entry name" value="AAA"/>
    <property type="match status" value="1"/>
</dbReference>
<keyword evidence="7 8" id="KW-0472">Membrane</keyword>
<name>A0A077ZWV4_STYLE</name>
<evidence type="ECO:0000256" key="8">
    <source>
        <dbReference type="SAM" id="Phobius"/>
    </source>
</evidence>
<dbReference type="InterPro" id="IPR043926">
    <property type="entry name" value="ABCG_dom"/>
</dbReference>
<evidence type="ECO:0000256" key="6">
    <source>
        <dbReference type="ARBA" id="ARBA00022989"/>
    </source>
</evidence>